<gene>
    <name evidence="5" type="ORF">E3Q22_02912</name>
</gene>
<dbReference type="GO" id="GO:0007062">
    <property type="term" value="P:sister chromatid cohesion"/>
    <property type="evidence" value="ECO:0007669"/>
    <property type="project" value="InterPro"/>
</dbReference>
<keyword evidence="2" id="KW-0539">Nucleus</keyword>
<feature type="region of interest" description="Disordered" evidence="3">
    <location>
        <begin position="287"/>
        <end position="320"/>
    </location>
</feature>
<name>A0A4T0M4Y4_9BASI</name>
<evidence type="ECO:0000256" key="3">
    <source>
        <dbReference type="SAM" id="MobiDB-lite"/>
    </source>
</evidence>
<dbReference type="Pfam" id="PF04825">
    <property type="entry name" value="Rad21_Rec8_N"/>
    <property type="match status" value="1"/>
</dbReference>
<dbReference type="GO" id="GO:0003682">
    <property type="term" value="F:chromatin binding"/>
    <property type="evidence" value="ECO:0007669"/>
    <property type="project" value="TreeGrafter"/>
</dbReference>
<dbReference type="InterPro" id="IPR006910">
    <property type="entry name" value="Rad21_Rec8_N"/>
</dbReference>
<feature type="compositionally biased region" description="Polar residues" evidence="3">
    <location>
        <begin position="307"/>
        <end position="318"/>
    </location>
</feature>
<dbReference type="GO" id="GO:1990414">
    <property type="term" value="P:replication-born double-strand break repair via sister chromatid exchange"/>
    <property type="evidence" value="ECO:0007669"/>
    <property type="project" value="TreeGrafter"/>
</dbReference>
<dbReference type="Proteomes" id="UP000310685">
    <property type="component" value="Unassembled WGS sequence"/>
</dbReference>
<accession>A0A4T0M4Y4</accession>
<dbReference type="EMBL" id="SPRC01000031">
    <property type="protein sequence ID" value="TIB77810.1"/>
    <property type="molecule type" value="Genomic_DNA"/>
</dbReference>
<evidence type="ECO:0000313" key="5">
    <source>
        <dbReference type="EMBL" id="TIB77810.1"/>
    </source>
</evidence>
<feature type="region of interest" description="Disordered" evidence="3">
    <location>
        <begin position="484"/>
        <end position="504"/>
    </location>
</feature>
<feature type="domain" description="Rad21/Rec8-like protein N-terminal" evidence="4">
    <location>
        <begin position="13"/>
        <end position="123"/>
    </location>
</feature>
<dbReference type="PANTHER" id="PTHR12585">
    <property type="entry name" value="SCC1 / RAD21 FAMILY MEMBER"/>
    <property type="match status" value="1"/>
</dbReference>
<reference evidence="5 6" key="1">
    <citation type="submission" date="2019-03" db="EMBL/GenBank/DDBJ databases">
        <title>Sequencing 25 genomes of Wallemia mellicola.</title>
        <authorList>
            <person name="Gostincar C."/>
        </authorList>
    </citation>
    <scope>NUCLEOTIDE SEQUENCE [LARGE SCALE GENOMIC DNA]</scope>
    <source>
        <strain evidence="5 6">EXF-6152</strain>
    </source>
</reference>
<organism evidence="5 6">
    <name type="scientific">Wallemia mellicola</name>
    <dbReference type="NCBI Taxonomy" id="1708541"/>
    <lineage>
        <taxon>Eukaryota</taxon>
        <taxon>Fungi</taxon>
        <taxon>Dikarya</taxon>
        <taxon>Basidiomycota</taxon>
        <taxon>Wallemiomycotina</taxon>
        <taxon>Wallemiomycetes</taxon>
        <taxon>Wallemiales</taxon>
        <taxon>Wallemiaceae</taxon>
        <taxon>Wallemia</taxon>
    </lineage>
</organism>
<proteinExistence type="predicted"/>
<evidence type="ECO:0000256" key="1">
    <source>
        <dbReference type="ARBA" id="ARBA00004123"/>
    </source>
</evidence>
<dbReference type="PANTHER" id="PTHR12585:SF51">
    <property type="entry name" value="MEIOTIC RECOMBINATION PROTEIN REC8"/>
    <property type="match status" value="1"/>
</dbReference>
<protein>
    <recommendedName>
        <fullName evidence="4">Rad21/Rec8-like protein N-terminal domain-containing protein</fullName>
    </recommendedName>
</protein>
<evidence type="ECO:0000313" key="6">
    <source>
        <dbReference type="Proteomes" id="UP000310685"/>
    </source>
</evidence>
<dbReference type="GO" id="GO:0008278">
    <property type="term" value="C:cohesin complex"/>
    <property type="evidence" value="ECO:0007669"/>
    <property type="project" value="InterPro"/>
</dbReference>
<evidence type="ECO:0000256" key="2">
    <source>
        <dbReference type="ARBA" id="ARBA00023242"/>
    </source>
</evidence>
<evidence type="ECO:0000259" key="4">
    <source>
        <dbReference type="Pfam" id="PF04825"/>
    </source>
</evidence>
<dbReference type="InterPro" id="IPR039781">
    <property type="entry name" value="Rad21/Rec8-like"/>
</dbReference>
<comment type="subcellular location">
    <subcellularLocation>
        <location evidence="1">Nucleus</location>
    </subcellularLocation>
</comment>
<sequence>MAFSSGTSLISSSTELLTSRRNGYGLAWIAATLSTRTNLTSFKKLSKKDILNFSIPSFCQTLQNPPEPLALRLSSNLLIGIVRIYDKRTMFFHHDVQQVHNNLVKATASIDNRSKGERVNLPHDRARAEHITLDVNRLHGPDDVQGLDLRLELADMDINNDVILFEDSYLASLTGYDSHSSEIGRARPVQQEYLFDPLIAMDWSASSHAFDPVILSTDMPQQFDQSVSQHFVQDKPPSKRIARTTDDWGMPIDNIPRDFFDDVAQAGKEGPLGDNFFNFELSAGDLSNHPEQVVGGENTREEDNAQAGLSSPLTSIPQNPRPLKRRRLVIDARIELFDNEIKQSRDNYVENMEIEKAQCSERSWFREEERIARALVTELPFNIRNNSSLVPLFPDSAIIHAGKTRKYEIPLRSFPSLVHQTEHMSSIDGWQSSLQGVDFNFGATLDQTSAMQGVQAEDIEVGRAMTASPRDRLPWERSAIDIGLGRPSTASPVAPSLHRSVSMKSGSRRFSLDLVGSTQRRPSIRSPAGGSITAGDFLSGLDQEASLAGLEEALLPEPGLDSQTNSFLRFTRDLWDSNGGTGPIDAHTGVPSLTMNDICPKTLTTRYVAANAFHNLLVLADKDMIKVDNKDDSKMWSIRLV</sequence>
<comment type="caution">
    <text evidence="5">The sequence shown here is derived from an EMBL/GenBank/DDBJ whole genome shotgun (WGS) entry which is preliminary data.</text>
</comment>
<dbReference type="AlphaFoldDB" id="A0A4T0M4Y4"/>
<dbReference type="GO" id="GO:0005634">
    <property type="term" value="C:nucleus"/>
    <property type="evidence" value="ECO:0007669"/>
    <property type="project" value="UniProtKB-SubCell"/>
</dbReference>